<protein>
    <submittedName>
        <fullName evidence="1">Uncharacterized protein</fullName>
    </submittedName>
</protein>
<name>A0ABS9KIC4_9BACT</name>
<reference evidence="1" key="2">
    <citation type="submission" date="2024-05" db="EMBL/GenBank/DDBJ databases">
        <title>Rhodohalobacter halophilus gen. nov., sp. nov., a moderately halophilic member of the family Balneolaceae.</title>
        <authorList>
            <person name="Xia J."/>
        </authorList>
    </citation>
    <scope>NUCLEOTIDE SEQUENCE</scope>
    <source>
        <strain evidence="1">WB101</strain>
    </source>
</reference>
<organism evidence="1 2">
    <name type="scientific">Rhodohalobacter sulfatireducens</name>
    <dbReference type="NCBI Taxonomy" id="2911366"/>
    <lineage>
        <taxon>Bacteria</taxon>
        <taxon>Pseudomonadati</taxon>
        <taxon>Balneolota</taxon>
        <taxon>Balneolia</taxon>
        <taxon>Balneolales</taxon>
        <taxon>Balneolaceae</taxon>
        <taxon>Rhodohalobacter</taxon>
    </lineage>
</organism>
<proteinExistence type="predicted"/>
<keyword evidence="2" id="KW-1185">Reference proteome</keyword>
<comment type="caution">
    <text evidence="1">The sequence shown here is derived from an EMBL/GenBank/DDBJ whole genome shotgun (WGS) entry which is preliminary data.</text>
</comment>
<dbReference type="Proteomes" id="UP001165366">
    <property type="component" value="Unassembled WGS sequence"/>
</dbReference>
<dbReference type="EMBL" id="JAKLWS010000036">
    <property type="protein sequence ID" value="MCG2590586.1"/>
    <property type="molecule type" value="Genomic_DNA"/>
</dbReference>
<evidence type="ECO:0000313" key="1">
    <source>
        <dbReference type="EMBL" id="MCG2590586.1"/>
    </source>
</evidence>
<evidence type="ECO:0000313" key="2">
    <source>
        <dbReference type="Proteomes" id="UP001165366"/>
    </source>
</evidence>
<reference evidence="1" key="1">
    <citation type="submission" date="2022-01" db="EMBL/GenBank/DDBJ databases">
        <authorList>
            <person name="Wang Y."/>
        </authorList>
    </citation>
    <scope>NUCLEOTIDE SEQUENCE</scope>
    <source>
        <strain evidence="1">WB101</strain>
    </source>
</reference>
<sequence length="253" mass="29220">MKKLHTIPLSIFLLILFCVDLKAQVGPEETSAYDLSEMTHLGGTRIYSVNSTDIEGTPLLNDEFKKGRFLFTSGNQSEIVPINYDLEQNLILFKKDDQIMILENVDVKGFSFEPPRDYDRSENVQEKYTFRVSDSEFDFTEPTPVQVLYDQNGAIKLFAIHKVKFVRGNRQDPFTGKITNRYKSDTEYFLKIPGNEMHKLRRLRAKEIINALGGDSKKELYTFIDENDLDDKSERDLVRLLAHYESKITAGNE</sequence>
<dbReference type="RefSeq" id="WP_237856015.1">
    <property type="nucleotide sequence ID" value="NZ_JAKLWS010000036.1"/>
</dbReference>
<accession>A0ABS9KIC4</accession>
<gene>
    <name evidence="1" type="ORF">L6773_18580</name>
</gene>